<dbReference type="GO" id="GO:0047429">
    <property type="term" value="F:nucleoside triphosphate diphosphatase activity"/>
    <property type="evidence" value="ECO:0007669"/>
    <property type="project" value="InterPro"/>
</dbReference>
<evidence type="ECO:0000313" key="5">
    <source>
        <dbReference type="EMBL" id="SFV77108.1"/>
    </source>
</evidence>
<dbReference type="InterPro" id="IPR003697">
    <property type="entry name" value="Maf-like"/>
</dbReference>
<proteinExistence type="inferred from homology"/>
<organism evidence="5">
    <name type="scientific">hydrothermal vent metagenome</name>
    <dbReference type="NCBI Taxonomy" id="652676"/>
    <lineage>
        <taxon>unclassified sequences</taxon>
        <taxon>metagenomes</taxon>
        <taxon>ecological metagenomes</taxon>
    </lineage>
</organism>
<dbReference type="PIRSF" id="PIRSF006305">
    <property type="entry name" value="Maf"/>
    <property type="match status" value="1"/>
</dbReference>
<sequence>MTSILQTPVALVSLILASSSPFRKELLNKLGLEFSTHSPDIDESRKVNETPEQLVYRLAQSKAREVAKYHDGLIIASDQVATLQDGLGMNDQVLGKPHSHENAIKQLSQCSGKTVTFVTSLCLLNTNSDNIQTIVETFKVVFRDLSAQQIDNYLKKEQPYNCAGSFKSEGLGISLFNSLEGNDPNTLIGLPLIKLIQLLENEGIDILSTGA</sequence>
<dbReference type="FunFam" id="3.90.950.10:FF:000005">
    <property type="entry name" value="7-methyl-GTP pyrophosphatase"/>
    <property type="match status" value="1"/>
</dbReference>
<reference evidence="5" key="1">
    <citation type="submission" date="2016-10" db="EMBL/GenBank/DDBJ databases">
        <authorList>
            <person name="de Groot N.N."/>
        </authorList>
    </citation>
    <scope>NUCLEOTIDE SEQUENCE</scope>
</reference>
<dbReference type="InterPro" id="IPR029001">
    <property type="entry name" value="ITPase-like_fam"/>
</dbReference>
<keyword evidence="4" id="KW-0546">Nucleotide metabolism</keyword>
<dbReference type="Pfam" id="PF02545">
    <property type="entry name" value="Maf"/>
    <property type="match status" value="1"/>
</dbReference>
<dbReference type="AlphaFoldDB" id="A0A1W1D926"/>
<dbReference type="GO" id="GO:0005737">
    <property type="term" value="C:cytoplasm"/>
    <property type="evidence" value="ECO:0007669"/>
    <property type="project" value="UniProtKB-SubCell"/>
</dbReference>
<evidence type="ECO:0000256" key="4">
    <source>
        <dbReference type="ARBA" id="ARBA00023080"/>
    </source>
</evidence>
<evidence type="ECO:0000256" key="2">
    <source>
        <dbReference type="ARBA" id="ARBA00022490"/>
    </source>
</evidence>
<keyword evidence="3" id="KW-0378">Hydrolase</keyword>
<dbReference type="EMBL" id="FPHR01000017">
    <property type="protein sequence ID" value="SFV77108.1"/>
    <property type="molecule type" value="Genomic_DNA"/>
</dbReference>
<gene>
    <name evidence="5" type="ORF">MNB_SUP05-4-157</name>
</gene>
<dbReference type="HAMAP" id="MF_00528">
    <property type="entry name" value="Maf"/>
    <property type="match status" value="1"/>
</dbReference>
<dbReference type="GO" id="GO:0009117">
    <property type="term" value="P:nucleotide metabolic process"/>
    <property type="evidence" value="ECO:0007669"/>
    <property type="project" value="UniProtKB-KW"/>
</dbReference>
<dbReference type="PANTHER" id="PTHR43213:SF10">
    <property type="entry name" value="7-METHYL-GTP PYROPHOSPHATASE"/>
    <property type="match status" value="1"/>
</dbReference>
<evidence type="ECO:0000256" key="1">
    <source>
        <dbReference type="ARBA" id="ARBA00004496"/>
    </source>
</evidence>
<evidence type="ECO:0000256" key="3">
    <source>
        <dbReference type="ARBA" id="ARBA00022801"/>
    </source>
</evidence>
<accession>A0A1W1D926</accession>
<protein>
    <submittedName>
        <fullName evidence="5">FIG146278: Maf/YceF/YhdE family protein</fullName>
    </submittedName>
</protein>
<name>A0A1W1D926_9ZZZZ</name>
<dbReference type="SUPFAM" id="SSF52972">
    <property type="entry name" value="ITPase-like"/>
    <property type="match status" value="1"/>
</dbReference>
<comment type="subcellular location">
    <subcellularLocation>
        <location evidence="1">Cytoplasm</location>
    </subcellularLocation>
</comment>
<dbReference type="PANTHER" id="PTHR43213">
    <property type="entry name" value="BIFUNCTIONAL DTTP/UTP PYROPHOSPHATASE/METHYLTRANSFERASE PROTEIN-RELATED"/>
    <property type="match status" value="1"/>
</dbReference>
<dbReference type="CDD" id="cd00555">
    <property type="entry name" value="Maf"/>
    <property type="match status" value="1"/>
</dbReference>
<dbReference type="NCBIfam" id="TIGR00172">
    <property type="entry name" value="maf"/>
    <property type="match status" value="1"/>
</dbReference>
<keyword evidence="2" id="KW-0963">Cytoplasm</keyword>
<dbReference type="Gene3D" id="3.90.950.10">
    <property type="match status" value="1"/>
</dbReference>